<keyword evidence="4" id="KW-0507">mRNA processing</keyword>
<dbReference type="PANTHER" id="PTHR16290">
    <property type="entry name" value="TRANSCRIPTION FACTOR SMIF DECAPPING ENZYME DCP1"/>
    <property type="match status" value="1"/>
</dbReference>
<dbReference type="SUPFAM" id="SSF50729">
    <property type="entry name" value="PH domain-like"/>
    <property type="match status" value="1"/>
</dbReference>
<evidence type="ECO:0000313" key="6">
    <source>
        <dbReference type="Proteomes" id="UP000799538"/>
    </source>
</evidence>
<feature type="non-terminal residue" evidence="5">
    <location>
        <position position="1"/>
    </location>
</feature>
<organism evidence="5 6">
    <name type="scientific">Elsinoe ampelina</name>
    <dbReference type="NCBI Taxonomy" id="302913"/>
    <lineage>
        <taxon>Eukaryota</taxon>
        <taxon>Fungi</taxon>
        <taxon>Dikarya</taxon>
        <taxon>Ascomycota</taxon>
        <taxon>Pezizomycotina</taxon>
        <taxon>Dothideomycetes</taxon>
        <taxon>Dothideomycetidae</taxon>
        <taxon>Myriangiales</taxon>
        <taxon>Elsinoaceae</taxon>
        <taxon>Elsinoe</taxon>
    </lineage>
</organism>
<reference evidence="6" key="1">
    <citation type="journal article" date="2020" name="Stud. Mycol.">
        <title>101 Dothideomycetes genomes: A test case for predicting lifestyles and emergence of pathogens.</title>
        <authorList>
            <person name="Haridas S."/>
            <person name="Albert R."/>
            <person name="Binder M."/>
            <person name="Bloem J."/>
            <person name="LaButti K."/>
            <person name="Salamov A."/>
            <person name="Andreopoulos B."/>
            <person name="Baker S."/>
            <person name="Barry K."/>
            <person name="Bills G."/>
            <person name="Bluhm B."/>
            <person name="Cannon C."/>
            <person name="Castanera R."/>
            <person name="Culley D."/>
            <person name="Daum C."/>
            <person name="Ezra D."/>
            <person name="Gonzalez J."/>
            <person name="Henrissat B."/>
            <person name="Kuo A."/>
            <person name="Liang C."/>
            <person name="Lipzen A."/>
            <person name="Lutzoni F."/>
            <person name="Magnuson J."/>
            <person name="Mondo S."/>
            <person name="Nolan M."/>
            <person name="Ohm R."/>
            <person name="Pangilinan J."/>
            <person name="Park H.-J."/>
            <person name="Ramirez L."/>
            <person name="Alfaro M."/>
            <person name="Sun H."/>
            <person name="Tritt A."/>
            <person name="Yoshinaga Y."/>
            <person name="Zwiers L.-H."/>
            <person name="Turgeon B."/>
            <person name="Goodwin S."/>
            <person name="Spatafora J."/>
            <person name="Crous P."/>
            <person name="Grigoriev I."/>
        </authorList>
    </citation>
    <scope>NUCLEOTIDE SEQUENCE [LARGE SCALE GENOMIC DNA]</scope>
    <source>
        <strain evidence="6">CECT 20119</strain>
    </source>
</reference>
<proteinExistence type="inferred from homology"/>
<dbReference type="EMBL" id="ML992528">
    <property type="protein sequence ID" value="KAF2218784.1"/>
    <property type="molecule type" value="Genomic_DNA"/>
</dbReference>
<dbReference type="InterPro" id="IPR010334">
    <property type="entry name" value="Dcp1"/>
</dbReference>
<accession>A0A6A6FZK6</accession>
<dbReference type="GO" id="GO:0000932">
    <property type="term" value="C:P-body"/>
    <property type="evidence" value="ECO:0007669"/>
    <property type="project" value="TreeGrafter"/>
</dbReference>
<keyword evidence="6" id="KW-1185">Reference proteome</keyword>
<dbReference type="GO" id="GO:0008047">
    <property type="term" value="F:enzyme activator activity"/>
    <property type="evidence" value="ECO:0007669"/>
    <property type="project" value="InterPro"/>
</dbReference>
<evidence type="ECO:0000313" key="5">
    <source>
        <dbReference type="EMBL" id="KAF2218784.1"/>
    </source>
</evidence>
<dbReference type="GO" id="GO:0000290">
    <property type="term" value="P:deadenylation-dependent decapping of nuclear-transcribed mRNA"/>
    <property type="evidence" value="ECO:0007669"/>
    <property type="project" value="InterPro"/>
</dbReference>
<dbReference type="PANTHER" id="PTHR16290:SF0">
    <property type="entry name" value="DECAPPING PROTEIN 1, ISOFORM A"/>
    <property type="match status" value="1"/>
</dbReference>
<evidence type="ECO:0000256" key="2">
    <source>
        <dbReference type="ARBA" id="ARBA00008778"/>
    </source>
</evidence>
<keyword evidence="3" id="KW-0963">Cytoplasm</keyword>
<dbReference type="Proteomes" id="UP000799538">
    <property type="component" value="Unassembled WGS sequence"/>
</dbReference>
<dbReference type="AlphaFoldDB" id="A0A6A6FZK6"/>
<comment type="subcellular location">
    <subcellularLocation>
        <location evidence="1">Cytoplasm</location>
    </subcellularLocation>
</comment>
<evidence type="ECO:0008006" key="7">
    <source>
        <dbReference type="Google" id="ProtNLM"/>
    </source>
</evidence>
<gene>
    <name evidence="5" type="ORF">BDZ85DRAFT_166356</name>
</gene>
<dbReference type="CDD" id="cd13182">
    <property type="entry name" value="EVH1-like_Dcp1"/>
    <property type="match status" value="1"/>
</dbReference>
<evidence type="ECO:0000256" key="1">
    <source>
        <dbReference type="ARBA" id="ARBA00004496"/>
    </source>
</evidence>
<protein>
    <recommendedName>
        <fullName evidence="7">PH domain-like protein</fullName>
    </recommendedName>
</protein>
<dbReference type="InterPro" id="IPR011993">
    <property type="entry name" value="PH-like_dom_sf"/>
</dbReference>
<evidence type="ECO:0000256" key="4">
    <source>
        <dbReference type="ARBA" id="ARBA00022664"/>
    </source>
</evidence>
<dbReference type="GO" id="GO:0003729">
    <property type="term" value="F:mRNA binding"/>
    <property type="evidence" value="ECO:0007669"/>
    <property type="project" value="TreeGrafter"/>
</dbReference>
<dbReference type="Gene3D" id="2.30.29.30">
    <property type="entry name" value="Pleckstrin-homology domain (PH domain)/Phosphotyrosine-binding domain (PTB)"/>
    <property type="match status" value="1"/>
</dbReference>
<dbReference type="OrthoDB" id="440673at2759"/>
<feature type="non-terminal residue" evidence="5">
    <location>
        <position position="146"/>
    </location>
</feature>
<sequence>PATRTNEELNLSVLRRHNKDISQVLSVGGFACVYRFSAETQTWVKIGIEGALFVCELLPLVPNGSDGISGDLLERYGVVVLNRKGLNNFVVELKSAADVDVDEEYVILQVAEEELVEDGIYGLWIFCPGGDTTDREVAAAVITECA</sequence>
<comment type="similarity">
    <text evidence="2">Belongs to the DCP1 family.</text>
</comment>
<dbReference type="GO" id="GO:0031087">
    <property type="term" value="P:deadenylation-independent decapping of nuclear-transcribed mRNA"/>
    <property type="evidence" value="ECO:0007669"/>
    <property type="project" value="TreeGrafter"/>
</dbReference>
<name>A0A6A6FZK6_9PEZI</name>
<evidence type="ECO:0000256" key="3">
    <source>
        <dbReference type="ARBA" id="ARBA00022490"/>
    </source>
</evidence>
<dbReference type="GO" id="GO:0006397">
    <property type="term" value="P:mRNA processing"/>
    <property type="evidence" value="ECO:0007669"/>
    <property type="project" value="UniProtKB-KW"/>
</dbReference>
<dbReference type="Pfam" id="PF06058">
    <property type="entry name" value="DCP1"/>
    <property type="match status" value="1"/>
</dbReference>